<dbReference type="Gene3D" id="3.10.10.10">
    <property type="entry name" value="HIV Type 1 Reverse Transcriptase, subunit A, domain 1"/>
    <property type="match status" value="1"/>
</dbReference>
<evidence type="ECO:0008006" key="3">
    <source>
        <dbReference type="Google" id="ProtNLM"/>
    </source>
</evidence>
<organism evidence="1 2">
    <name type="scientific">Lithospermum erythrorhizon</name>
    <name type="common">Purple gromwell</name>
    <name type="synonym">Lithospermum officinale var. erythrorhizon</name>
    <dbReference type="NCBI Taxonomy" id="34254"/>
    <lineage>
        <taxon>Eukaryota</taxon>
        <taxon>Viridiplantae</taxon>
        <taxon>Streptophyta</taxon>
        <taxon>Embryophyta</taxon>
        <taxon>Tracheophyta</taxon>
        <taxon>Spermatophyta</taxon>
        <taxon>Magnoliopsida</taxon>
        <taxon>eudicotyledons</taxon>
        <taxon>Gunneridae</taxon>
        <taxon>Pentapetalae</taxon>
        <taxon>asterids</taxon>
        <taxon>lamiids</taxon>
        <taxon>Boraginales</taxon>
        <taxon>Boraginaceae</taxon>
        <taxon>Boraginoideae</taxon>
        <taxon>Lithospermeae</taxon>
        <taxon>Lithospermum</taxon>
    </lineage>
</organism>
<protein>
    <recommendedName>
        <fullName evidence="3">Polyprotein</fullName>
    </recommendedName>
</protein>
<evidence type="ECO:0000313" key="1">
    <source>
        <dbReference type="EMBL" id="GAA0187226.1"/>
    </source>
</evidence>
<dbReference type="AlphaFoldDB" id="A0AAV3S490"/>
<name>A0AAV3S490_LITER</name>
<sequence length="339" mass="38526">MVHDGKRNTYTFMMNNTKIILRPSKDVSPRPPPPPSRKNLLVQKEFMSKALENGVIYILMVKESVTEHDGIPERVRPLLEEYLDVFPKKLPEELPRMRDIQHQIDLIPGASLPNSHYRMSPQEHEELRSQVEELLAKGHIRESLSPCAVPALLTSKKDGSMRMCVDSRAINKITVSHDEETHLQHLRDVLEFVSKENFYGGLNKCIFMTDSVLFLGYVVFKDGLAVDESKVEAVRDWKTPTTLTEVRSFHGLVSFYRHCIHNFSTIMSAITNCCHTCQVAKGKSSNAGHYMLLPIPEGPWTSVSMDIVPGLPHTQRGRGAWDLVLSTLFMDTILKHQLI</sequence>
<dbReference type="InterPro" id="IPR043502">
    <property type="entry name" value="DNA/RNA_pol_sf"/>
</dbReference>
<proteinExistence type="predicted"/>
<keyword evidence="2" id="KW-1185">Reference proteome</keyword>
<reference evidence="1 2" key="1">
    <citation type="submission" date="2024-01" db="EMBL/GenBank/DDBJ databases">
        <title>The complete chloroplast genome sequence of Lithospermum erythrorhizon: insights into the phylogenetic relationship among Boraginaceae species and the maternal lineages of purple gromwells.</title>
        <authorList>
            <person name="Okada T."/>
            <person name="Watanabe K."/>
        </authorList>
    </citation>
    <scope>NUCLEOTIDE SEQUENCE [LARGE SCALE GENOMIC DNA]</scope>
</reference>
<comment type="caution">
    <text evidence="1">The sequence shown here is derived from an EMBL/GenBank/DDBJ whole genome shotgun (WGS) entry which is preliminary data.</text>
</comment>
<dbReference type="PANTHER" id="PTHR37984">
    <property type="entry name" value="PROTEIN CBG26694"/>
    <property type="match status" value="1"/>
</dbReference>
<dbReference type="InterPro" id="IPR043128">
    <property type="entry name" value="Rev_trsase/Diguanyl_cyclase"/>
</dbReference>
<evidence type="ECO:0000313" key="2">
    <source>
        <dbReference type="Proteomes" id="UP001454036"/>
    </source>
</evidence>
<accession>A0AAV3S490</accession>
<dbReference type="Proteomes" id="UP001454036">
    <property type="component" value="Unassembled WGS sequence"/>
</dbReference>
<dbReference type="InterPro" id="IPR050951">
    <property type="entry name" value="Retrovirus_Pol_polyprotein"/>
</dbReference>
<gene>
    <name evidence="1" type="ORF">LIER_34514</name>
</gene>
<dbReference type="PANTHER" id="PTHR37984:SF5">
    <property type="entry name" value="PROTEIN NYNRIN-LIKE"/>
    <property type="match status" value="1"/>
</dbReference>
<dbReference type="EMBL" id="BAABME010014499">
    <property type="protein sequence ID" value="GAA0187226.1"/>
    <property type="molecule type" value="Genomic_DNA"/>
</dbReference>
<dbReference type="SUPFAM" id="SSF56672">
    <property type="entry name" value="DNA/RNA polymerases"/>
    <property type="match status" value="1"/>
</dbReference>
<dbReference type="Gene3D" id="3.30.70.270">
    <property type="match status" value="1"/>
</dbReference>